<dbReference type="Pfam" id="PF01281">
    <property type="entry name" value="Ribosomal_L9_N"/>
    <property type="match status" value="1"/>
</dbReference>
<proteinExistence type="inferred from homology"/>
<evidence type="ECO:0000256" key="4">
    <source>
        <dbReference type="ARBA" id="ARBA00035194"/>
    </source>
</evidence>
<feature type="domain" description="Ribosomal protein L9" evidence="6">
    <location>
        <begin position="79"/>
        <end position="124"/>
    </location>
</feature>
<sequence length="267" mass="30645">MNKMFKYLSFALNTATNARIALLTPETIFHNQLRTTFVVKRRLPLRLNKQGRPPKNISGRHYIYDVVEQKHSQKDPEIDLILTTYVDGLGNVGDKISVTRTKAYNNLLLPGLAVYASPENLEKYKDYVYEGEPHSSPTAALTVKSLGRTSVSVVMNMETPWTLKPWHVKASFRKCGYIVPEEAITLPDKPITGPDMNKQNKEFFVTVTINNLETVNVRCRIHHWSNELVNRVPYTPYFWEQPSEAILPEQAPILETLPIKPKKRKQQ</sequence>
<dbReference type="PANTHER" id="PTHR21368">
    <property type="entry name" value="50S RIBOSOMAL PROTEIN L9"/>
    <property type="match status" value="1"/>
</dbReference>
<evidence type="ECO:0000313" key="7">
    <source>
        <dbReference type="EMBL" id="KAJ8925676.1"/>
    </source>
</evidence>
<gene>
    <name evidence="7" type="ORF">NQ315_009522</name>
</gene>
<protein>
    <recommendedName>
        <fullName evidence="4">Large ribosomal subunit protein bL9m</fullName>
    </recommendedName>
    <alternativeName>
        <fullName evidence="5">39S ribosomal protein L9, mitochondrial</fullName>
    </alternativeName>
</protein>
<comment type="caution">
    <text evidence="7">The sequence shown here is derived from an EMBL/GenBank/DDBJ whole genome shotgun (WGS) entry which is preliminary data.</text>
</comment>
<dbReference type="InterPro" id="IPR000244">
    <property type="entry name" value="Ribosomal_bL9"/>
</dbReference>
<dbReference type="GO" id="GO:0006412">
    <property type="term" value="P:translation"/>
    <property type="evidence" value="ECO:0007669"/>
    <property type="project" value="InterPro"/>
</dbReference>
<dbReference type="GO" id="GO:0003735">
    <property type="term" value="F:structural constituent of ribosome"/>
    <property type="evidence" value="ECO:0007669"/>
    <property type="project" value="InterPro"/>
</dbReference>
<evidence type="ECO:0000256" key="3">
    <source>
        <dbReference type="ARBA" id="ARBA00023274"/>
    </source>
</evidence>
<reference evidence="7 8" key="1">
    <citation type="journal article" date="2023" name="Insect Mol. Biol.">
        <title>Genome sequencing provides insights into the evolution of gene families encoding plant cell wall-degrading enzymes in longhorned beetles.</title>
        <authorList>
            <person name="Shin N.R."/>
            <person name="Okamura Y."/>
            <person name="Kirsch R."/>
            <person name="Pauchet Y."/>
        </authorList>
    </citation>
    <scope>NUCLEOTIDE SEQUENCE [LARGE SCALE GENOMIC DNA]</scope>
    <source>
        <strain evidence="7">EAD_L_NR</strain>
    </source>
</reference>
<keyword evidence="2" id="KW-0689">Ribosomal protein</keyword>
<organism evidence="7 8">
    <name type="scientific">Exocentrus adspersus</name>
    <dbReference type="NCBI Taxonomy" id="1586481"/>
    <lineage>
        <taxon>Eukaryota</taxon>
        <taxon>Metazoa</taxon>
        <taxon>Ecdysozoa</taxon>
        <taxon>Arthropoda</taxon>
        <taxon>Hexapoda</taxon>
        <taxon>Insecta</taxon>
        <taxon>Pterygota</taxon>
        <taxon>Neoptera</taxon>
        <taxon>Endopterygota</taxon>
        <taxon>Coleoptera</taxon>
        <taxon>Polyphaga</taxon>
        <taxon>Cucujiformia</taxon>
        <taxon>Chrysomeloidea</taxon>
        <taxon>Cerambycidae</taxon>
        <taxon>Lamiinae</taxon>
        <taxon>Acanthocinini</taxon>
        <taxon>Exocentrus</taxon>
    </lineage>
</organism>
<name>A0AAV8WIW4_9CUCU</name>
<evidence type="ECO:0000259" key="6">
    <source>
        <dbReference type="Pfam" id="PF01281"/>
    </source>
</evidence>
<dbReference type="GO" id="GO:1990904">
    <property type="term" value="C:ribonucleoprotein complex"/>
    <property type="evidence" value="ECO:0007669"/>
    <property type="project" value="UniProtKB-KW"/>
</dbReference>
<accession>A0AAV8WIW4</accession>
<dbReference type="InterPro" id="IPR020070">
    <property type="entry name" value="Ribosomal_bL9_N"/>
</dbReference>
<dbReference type="InterPro" id="IPR036935">
    <property type="entry name" value="Ribosomal_bL9_N_sf"/>
</dbReference>
<keyword evidence="3" id="KW-0687">Ribonucleoprotein</keyword>
<comment type="similarity">
    <text evidence="1">Belongs to the bacterial ribosomal protein bL9 family.</text>
</comment>
<dbReference type="EMBL" id="JANEYG010000001">
    <property type="protein sequence ID" value="KAJ8925676.1"/>
    <property type="molecule type" value="Genomic_DNA"/>
</dbReference>
<dbReference type="AlphaFoldDB" id="A0AAV8WIW4"/>
<dbReference type="SUPFAM" id="SSF55658">
    <property type="entry name" value="L9 N-domain-like"/>
    <property type="match status" value="1"/>
</dbReference>
<dbReference type="InterPro" id="IPR009027">
    <property type="entry name" value="Ribosomal_bL9/RNase_H1_N"/>
</dbReference>
<dbReference type="Gene3D" id="3.40.5.10">
    <property type="entry name" value="Ribosomal protein L9, N-terminal domain"/>
    <property type="match status" value="1"/>
</dbReference>
<evidence type="ECO:0000256" key="5">
    <source>
        <dbReference type="ARBA" id="ARBA00035381"/>
    </source>
</evidence>
<evidence type="ECO:0000313" key="8">
    <source>
        <dbReference type="Proteomes" id="UP001159042"/>
    </source>
</evidence>
<dbReference type="Proteomes" id="UP001159042">
    <property type="component" value="Unassembled WGS sequence"/>
</dbReference>
<dbReference type="GO" id="GO:0005840">
    <property type="term" value="C:ribosome"/>
    <property type="evidence" value="ECO:0007669"/>
    <property type="project" value="UniProtKB-KW"/>
</dbReference>
<keyword evidence="8" id="KW-1185">Reference proteome</keyword>
<evidence type="ECO:0000256" key="1">
    <source>
        <dbReference type="ARBA" id="ARBA00010605"/>
    </source>
</evidence>
<evidence type="ECO:0000256" key="2">
    <source>
        <dbReference type="ARBA" id="ARBA00022980"/>
    </source>
</evidence>